<evidence type="ECO:0000256" key="1">
    <source>
        <dbReference type="SAM" id="SignalP"/>
    </source>
</evidence>
<feature type="chain" id="PRO_5046174060" description="Secreted protein" evidence="1">
    <location>
        <begin position="18"/>
        <end position="48"/>
    </location>
</feature>
<dbReference type="EMBL" id="CP109135">
    <property type="protein sequence ID" value="WSD16716.1"/>
    <property type="molecule type" value="Genomic_DNA"/>
</dbReference>
<accession>A0ABZ1HHH1</accession>
<gene>
    <name evidence="2" type="ORF">OHB35_27635</name>
</gene>
<evidence type="ECO:0000313" key="2">
    <source>
        <dbReference type="EMBL" id="WSD16716.1"/>
    </source>
</evidence>
<evidence type="ECO:0008006" key="4">
    <source>
        <dbReference type="Google" id="ProtNLM"/>
    </source>
</evidence>
<name>A0ABZ1HHH1_STRPH</name>
<proteinExistence type="predicted"/>
<protein>
    <recommendedName>
        <fullName evidence="4">Secreted protein</fullName>
    </recommendedName>
</protein>
<keyword evidence="1" id="KW-0732">Signal</keyword>
<reference evidence="2 3" key="1">
    <citation type="submission" date="2022-10" db="EMBL/GenBank/DDBJ databases">
        <title>The complete genomes of actinobacterial strains from the NBC collection.</title>
        <authorList>
            <person name="Joergensen T.S."/>
            <person name="Alvarez Arevalo M."/>
            <person name="Sterndorff E.B."/>
            <person name="Faurdal D."/>
            <person name="Vuksanovic O."/>
            <person name="Mourched A.-S."/>
            <person name="Charusanti P."/>
            <person name="Shaw S."/>
            <person name="Blin K."/>
            <person name="Weber T."/>
        </authorList>
    </citation>
    <scope>NUCLEOTIDE SEQUENCE [LARGE SCALE GENOMIC DNA]</scope>
    <source>
        <strain evidence="2 3">NBC 01752</strain>
    </source>
</reference>
<evidence type="ECO:0000313" key="3">
    <source>
        <dbReference type="Proteomes" id="UP001340816"/>
    </source>
</evidence>
<dbReference type="GeneID" id="93929992"/>
<dbReference type="Proteomes" id="UP001340816">
    <property type="component" value="Chromosome"/>
</dbReference>
<feature type="signal peptide" evidence="1">
    <location>
        <begin position="1"/>
        <end position="17"/>
    </location>
</feature>
<dbReference type="RefSeq" id="WP_157881408.1">
    <property type="nucleotide sequence ID" value="NZ_CP108011.1"/>
</dbReference>
<keyword evidence="3" id="KW-1185">Reference proteome</keyword>
<organism evidence="2 3">
    <name type="scientific">Streptomyces phaeochromogenes</name>
    <dbReference type="NCBI Taxonomy" id="1923"/>
    <lineage>
        <taxon>Bacteria</taxon>
        <taxon>Bacillati</taxon>
        <taxon>Actinomycetota</taxon>
        <taxon>Actinomycetes</taxon>
        <taxon>Kitasatosporales</taxon>
        <taxon>Streptomycetaceae</taxon>
        <taxon>Streptomyces</taxon>
        <taxon>Streptomyces phaeochromogenes group</taxon>
    </lineage>
</organism>
<sequence length="48" mass="4706">MPIVAVLTTATAATAVAASPVTGHQTGQVNAFGEEGASSAHLDNTWGP</sequence>